<name>A0A1H9VUG7_9CORY</name>
<dbReference type="NCBIfam" id="NF008333">
    <property type="entry name" value="PRK11118.1"/>
    <property type="match status" value="1"/>
</dbReference>
<dbReference type="Pfam" id="PF08803">
    <property type="entry name" value="ydhR"/>
    <property type="match status" value="1"/>
</dbReference>
<dbReference type="PANTHER" id="PTHR39169:SF1">
    <property type="entry name" value="MONOOXYGENASE YDHR-RELATED"/>
    <property type="match status" value="1"/>
</dbReference>
<accession>A0A1H9VUG7</accession>
<dbReference type="Proteomes" id="UP000198929">
    <property type="component" value="Unassembled WGS sequence"/>
</dbReference>
<dbReference type="InterPro" id="IPR011008">
    <property type="entry name" value="Dimeric_a/b-barrel"/>
</dbReference>
<dbReference type="SUPFAM" id="SSF54909">
    <property type="entry name" value="Dimeric alpha+beta barrel"/>
    <property type="match status" value="1"/>
</dbReference>
<proteinExistence type="predicted"/>
<dbReference type="EMBL" id="FOGQ01000014">
    <property type="protein sequence ID" value="SES25315.1"/>
    <property type="molecule type" value="Genomic_DNA"/>
</dbReference>
<protein>
    <submittedName>
        <fullName evidence="1">Putative mono-oxygenase ydhR</fullName>
    </submittedName>
</protein>
<evidence type="ECO:0000313" key="2">
    <source>
        <dbReference type="Proteomes" id="UP000198929"/>
    </source>
</evidence>
<keyword evidence="2" id="KW-1185">Reference proteome</keyword>
<dbReference type="PANTHER" id="PTHR39169">
    <property type="match status" value="1"/>
</dbReference>
<reference evidence="2" key="1">
    <citation type="submission" date="2016-10" db="EMBL/GenBank/DDBJ databases">
        <authorList>
            <person name="Varghese N."/>
            <person name="Submissions S."/>
        </authorList>
    </citation>
    <scope>NUCLEOTIDE SEQUENCE [LARGE SCALE GENOMIC DNA]</scope>
    <source>
        <strain evidence="2">DSM 20524</strain>
    </source>
</reference>
<dbReference type="AlphaFoldDB" id="A0A1H9VUG7"/>
<dbReference type="STRING" id="1121357.SAMN05661109_02400"/>
<organism evidence="1 2">
    <name type="scientific">Corynebacterium cystitidis DSM 20524</name>
    <dbReference type="NCBI Taxonomy" id="1121357"/>
    <lineage>
        <taxon>Bacteria</taxon>
        <taxon>Bacillati</taxon>
        <taxon>Actinomycetota</taxon>
        <taxon>Actinomycetes</taxon>
        <taxon>Mycobacteriales</taxon>
        <taxon>Corynebacteriaceae</taxon>
        <taxon>Corynebacterium</taxon>
    </lineage>
</organism>
<gene>
    <name evidence="1" type="ORF">SAMN05661109_02400</name>
</gene>
<sequence>MMVDMNTIVVFEFPSSGPYGAEAEAAYADLAQDIASEKDLVWKVWTEDPSRQVAGGVYLFTSEEAADTYIEKHSNRLGGFGITDIKAVKYQVNDGLSAVDHAVLSR</sequence>
<evidence type="ECO:0000313" key="1">
    <source>
        <dbReference type="EMBL" id="SES25315.1"/>
    </source>
</evidence>
<dbReference type="InterPro" id="IPR014910">
    <property type="entry name" value="YdhR"/>
</dbReference>
<dbReference type="Gene3D" id="3.30.70.100">
    <property type="match status" value="1"/>
</dbReference>